<evidence type="ECO:0000256" key="1">
    <source>
        <dbReference type="ARBA" id="ARBA00007692"/>
    </source>
</evidence>
<sequence>MLQLRNRFLPLLRAASTLHSPIHPRACRLLLSTSTSTTLPAAFSLEDYLVAACGLAPAQAREVYKKVSRELLSIGYKRSLELSNSRLTSASNPDAILALLSGAGLSRADIAAVVSADPLLLRASAKNIAPRLVALRDRIARFLVVGARALRRGDVSSRLEFFISFYGSFEKVLVALKRNRVLLNMSLERIIKPNIALLCQWGVRDIVQLCSNNTRLLNFKPERVKEFLLRAEQLGVPRTSRMFRHVVSVVAGNPKEKVAAKREFFKRTLGCSESEVSSAVSKMPAILGFSDEILLRKIEFLVNEVGVEPQYIVQRPVLLAMSLEKRLMPRHYVMKVLREKGLLDSRTGFSTFVKFGDDAFKLRFIDCHEDSVPGLADAYATARAGIVPSDL</sequence>
<dbReference type="PANTHER" id="PTHR13068:SF102">
    <property type="entry name" value="OS11G0246100 PROTEIN"/>
    <property type="match status" value="1"/>
</dbReference>
<keyword evidence="2" id="KW-0804">Transcription</keyword>
<dbReference type="GO" id="GO:0006353">
    <property type="term" value="P:DNA-templated transcription termination"/>
    <property type="evidence" value="ECO:0007669"/>
    <property type="project" value="UniProtKB-KW"/>
</dbReference>
<dbReference type="GO" id="GO:0009507">
    <property type="term" value="C:chloroplast"/>
    <property type="evidence" value="ECO:0000318"/>
    <property type="project" value="GO_Central"/>
</dbReference>
<keyword evidence="5" id="KW-1185">Reference proteome</keyword>
<dbReference type="GO" id="GO:0009658">
    <property type="term" value="P:chloroplast organization"/>
    <property type="evidence" value="ECO:0000318"/>
    <property type="project" value="GO_Central"/>
</dbReference>
<dbReference type="Pfam" id="PF02536">
    <property type="entry name" value="mTERF"/>
    <property type="match status" value="1"/>
</dbReference>
<keyword evidence="2" id="KW-0805">Transcription regulation</keyword>
<reference evidence="5" key="2">
    <citation type="journal article" date="2018" name="Plant J.">
        <title>The Sorghum bicolor reference genome: improved assembly, gene annotations, a transcriptome atlas, and signatures of genome organization.</title>
        <authorList>
            <person name="McCormick R.F."/>
            <person name="Truong S.K."/>
            <person name="Sreedasyam A."/>
            <person name="Jenkins J."/>
            <person name="Shu S."/>
            <person name="Sims D."/>
            <person name="Kennedy M."/>
            <person name="Amirebrahimi M."/>
            <person name="Weers B.D."/>
            <person name="McKinley B."/>
            <person name="Mattison A."/>
            <person name="Morishige D.T."/>
            <person name="Grimwood J."/>
            <person name="Schmutz J."/>
            <person name="Mullet J.E."/>
        </authorList>
    </citation>
    <scope>NUCLEOTIDE SEQUENCE [LARGE SCALE GENOMIC DNA]</scope>
    <source>
        <strain evidence="5">cv. BTx623</strain>
    </source>
</reference>
<protein>
    <submittedName>
        <fullName evidence="4">Uncharacterized protein</fullName>
    </submittedName>
</protein>
<proteinExistence type="inferred from homology"/>
<dbReference type="Gene3D" id="1.25.70.10">
    <property type="entry name" value="Transcription termination factor 3, mitochondrial"/>
    <property type="match status" value="2"/>
</dbReference>
<dbReference type="FunFam" id="1.25.70.10:FF:000001">
    <property type="entry name" value="Mitochondrial transcription termination factor-like"/>
    <property type="match status" value="1"/>
</dbReference>
<gene>
    <name evidence="4" type="ORF">SORBI_3001G029000</name>
</gene>
<dbReference type="FunCoup" id="A0A1Z5S424">
    <property type="interactions" value="135"/>
</dbReference>
<dbReference type="SMART" id="SM00733">
    <property type="entry name" value="Mterf"/>
    <property type="match status" value="5"/>
</dbReference>
<dbReference type="AlphaFoldDB" id="A0A1Z5S424"/>
<dbReference type="GO" id="GO:0003676">
    <property type="term" value="F:nucleic acid binding"/>
    <property type="evidence" value="ECO:0007669"/>
    <property type="project" value="InterPro"/>
</dbReference>
<keyword evidence="3" id="KW-0809">Transit peptide</keyword>
<dbReference type="InterPro" id="IPR003690">
    <property type="entry name" value="MTERF"/>
</dbReference>
<evidence type="ECO:0000313" key="4">
    <source>
        <dbReference type="EMBL" id="OQU90690.1"/>
    </source>
</evidence>
<comment type="similarity">
    <text evidence="1">Belongs to the mTERF family.</text>
</comment>
<organism evidence="4 5">
    <name type="scientific">Sorghum bicolor</name>
    <name type="common">Sorghum</name>
    <name type="synonym">Sorghum vulgare</name>
    <dbReference type="NCBI Taxonomy" id="4558"/>
    <lineage>
        <taxon>Eukaryota</taxon>
        <taxon>Viridiplantae</taxon>
        <taxon>Streptophyta</taxon>
        <taxon>Embryophyta</taxon>
        <taxon>Tracheophyta</taxon>
        <taxon>Spermatophyta</taxon>
        <taxon>Magnoliopsida</taxon>
        <taxon>Liliopsida</taxon>
        <taxon>Poales</taxon>
        <taxon>Poaceae</taxon>
        <taxon>PACMAD clade</taxon>
        <taxon>Panicoideae</taxon>
        <taxon>Andropogonodae</taxon>
        <taxon>Andropogoneae</taxon>
        <taxon>Sorghinae</taxon>
        <taxon>Sorghum</taxon>
    </lineage>
</organism>
<evidence type="ECO:0000313" key="5">
    <source>
        <dbReference type="Proteomes" id="UP000000768"/>
    </source>
</evidence>
<dbReference type="Proteomes" id="UP000000768">
    <property type="component" value="Chromosome 1"/>
</dbReference>
<dbReference type="Gramene" id="OQU90690">
    <property type="protein sequence ID" value="OQU90690"/>
    <property type="gene ID" value="SORBI_3001G029000"/>
</dbReference>
<evidence type="ECO:0000256" key="2">
    <source>
        <dbReference type="ARBA" id="ARBA00022472"/>
    </source>
</evidence>
<accession>A0A1Z5S424</accession>
<evidence type="ECO:0000256" key="3">
    <source>
        <dbReference type="ARBA" id="ARBA00022946"/>
    </source>
</evidence>
<dbReference type="InParanoid" id="A0A1Z5S424"/>
<dbReference type="PANTHER" id="PTHR13068">
    <property type="entry name" value="CGI-12 PROTEIN-RELATED"/>
    <property type="match status" value="1"/>
</dbReference>
<dbReference type="eggNOG" id="KOG1267">
    <property type="taxonomic scope" value="Eukaryota"/>
</dbReference>
<dbReference type="InterPro" id="IPR038538">
    <property type="entry name" value="MTERF_sf"/>
</dbReference>
<keyword evidence="2" id="KW-0806">Transcription termination</keyword>
<dbReference type="EMBL" id="CM000760">
    <property type="protein sequence ID" value="OQU90690.1"/>
    <property type="molecule type" value="Genomic_DNA"/>
</dbReference>
<name>A0A1Z5S424_SORBI</name>
<dbReference type="OMA" id="HHENAVP"/>
<reference evidence="4 5" key="1">
    <citation type="journal article" date="2009" name="Nature">
        <title>The Sorghum bicolor genome and the diversification of grasses.</title>
        <authorList>
            <person name="Paterson A.H."/>
            <person name="Bowers J.E."/>
            <person name="Bruggmann R."/>
            <person name="Dubchak I."/>
            <person name="Grimwood J."/>
            <person name="Gundlach H."/>
            <person name="Haberer G."/>
            <person name="Hellsten U."/>
            <person name="Mitros T."/>
            <person name="Poliakov A."/>
            <person name="Schmutz J."/>
            <person name="Spannagl M."/>
            <person name="Tang H."/>
            <person name="Wang X."/>
            <person name="Wicker T."/>
            <person name="Bharti A.K."/>
            <person name="Chapman J."/>
            <person name="Feltus F.A."/>
            <person name="Gowik U."/>
            <person name="Grigoriev I.V."/>
            <person name="Lyons E."/>
            <person name="Maher C.A."/>
            <person name="Martis M."/>
            <person name="Narechania A."/>
            <person name="Otillar R.P."/>
            <person name="Penning B.W."/>
            <person name="Salamov A.A."/>
            <person name="Wang Y."/>
            <person name="Zhang L."/>
            <person name="Carpita N.C."/>
            <person name="Freeling M."/>
            <person name="Gingle A.R."/>
            <person name="Hash C.T."/>
            <person name="Keller B."/>
            <person name="Klein P."/>
            <person name="Kresovich S."/>
            <person name="McCann M.C."/>
            <person name="Ming R."/>
            <person name="Peterson D.G."/>
            <person name="Mehboob-ur-Rahman"/>
            <person name="Ware D."/>
            <person name="Westhoff P."/>
            <person name="Mayer K.F."/>
            <person name="Messing J."/>
            <person name="Rokhsar D.S."/>
        </authorList>
    </citation>
    <scope>NUCLEOTIDE SEQUENCE [LARGE SCALE GENOMIC DNA]</scope>
    <source>
        <strain evidence="5">cv. BTx623</strain>
    </source>
</reference>